<dbReference type="EMBL" id="JBHTEK010000001">
    <property type="protein sequence ID" value="MFC7666839.1"/>
    <property type="molecule type" value="Genomic_DNA"/>
</dbReference>
<evidence type="ECO:0000313" key="1">
    <source>
        <dbReference type="EMBL" id="MFC7666839.1"/>
    </source>
</evidence>
<evidence type="ECO:0000313" key="2">
    <source>
        <dbReference type="Proteomes" id="UP001596513"/>
    </source>
</evidence>
<keyword evidence="2" id="KW-1185">Reference proteome</keyword>
<reference evidence="2" key="1">
    <citation type="journal article" date="2019" name="Int. J. Syst. Evol. Microbiol.">
        <title>The Global Catalogue of Microorganisms (GCM) 10K type strain sequencing project: providing services to taxonomists for standard genome sequencing and annotation.</title>
        <authorList>
            <consortium name="The Broad Institute Genomics Platform"/>
            <consortium name="The Broad Institute Genome Sequencing Center for Infectious Disease"/>
            <person name="Wu L."/>
            <person name="Ma J."/>
        </authorList>
    </citation>
    <scope>NUCLEOTIDE SEQUENCE [LARGE SCALE GENOMIC DNA]</scope>
    <source>
        <strain evidence="2">JCM 19635</strain>
    </source>
</reference>
<accession>A0ABW2U362</accession>
<dbReference type="Gene3D" id="1.20.1440.60">
    <property type="entry name" value="23S rRNA-intervening sequence"/>
    <property type="match status" value="1"/>
</dbReference>
<proteinExistence type="predicted"/>
<comment type="caution">
    <text evidence="1">The sequence shown here is derived from an EMBL/GenBank/DDBJ whole genome shotgun (WGS) entry which is preliminary data.</text>
</comment>
<dbReference type="Pfam" id="PF05635">
    <property type="entry name" value="23S_rRNA_IVP"/>
    <property type="match status" value="1"/>
</dbReference>
<dbReference type="InterPro" id="IPR012657">
    <property type="entry name" value="23S_rRNA-intervening_sequence"/>
</dbReference>
<dbReference type="PANTHER" id="PTHR38471">
    <property type="entry name" value="FOUR HELIX BUNDLE PROTEIN"/>
    <property type="match status" value="1"/>
</dbReference>
<name>A0ABW2U362_9BACT</name>
<sequence>MATIRRFEDLTCWQTARAVAQDVYRISKAGEMARDFGLVNQIRRAAGSVMDNIAEGFDRGSRGEFVQFLGFAKGSAGEVKSQLYRAFDQNYLDSATFEALCEKVDNNSRLIKGMLTYLSSSAIKGERYQSLQEPEPLYNTNA</sequence>
<protein>
    <submittedName>
        <fullName evidence="1">Four helix bundle protein</fullName>
    </submittedName>
</protein>
<gene>
    <name evidence="1" type="ORF">ACFQT0_04960</name>
</gene>
<dbReference type="SUPFAM" id="SSF158446">
    <property type="entry name" value="IVS-encoded protein-like"/>
    <property type="match status" value="1"/>
</dbReference>
<dbReference type="RefSeq" id="WP_380200877.1">
    <property type="nucleotide sequence ID" value="NZ_JBHTEK010000001.1"/>
</dbReference>
<dbReference type="Proteomes" id="UP001596513">
    <property type="component" value="Unassembled WGS sequence"/>
</dbReference>
<dbReference type="InterPro" id="IPR036583">
    <property type="entry name" value="23S_rRNA_IVS_sf"/>
</dbReference>
<dbReference type="NCBIfam" id="TIGR02436">
    <property type="entry name" value="four helix bundle protein"/>
    <property type="match status" value="1"/>
</dbReference>
<dbReference type="CDD" id="cd16377">
    <property type="entry name" value="23S_rRNA_IVP_like"/>
    <property type="match status" value="1"/>
</dbReference>
<dbReference type="PANTHER" id="PTHR38471:SF2">
    <property type="entry name" value="FOUR HELIX BUNDLE PROTEIN"/>
    <property type="match status" value="1"/>
</dbReference>
<organism evidence="1 2">
    <name type="scientific">Hymenobacter humi</name>
    <dbReference type="NCBI Taxonomy" id="1411620"/>
    <lineage>
        <taxon>Bacteria</taxon>
        <taxon>Pseudomonadati</taxon>
        <taxon>Bacteroidota</taxon>
        <taxon>Cytophagia</taxon>
        <taxon>Cytophagales</taxon>
        <taxon>Hymenobacteraceae</taxon>
        <taxon>Hymenobacter</taxon>
    </lineage>
</organism>